<proteinExistence type="predicted"/>
<comment type="caution">
    <text evidence="1">The sequence shown here is derived from an EMBL/GenBank/DDBJ whole genome shotgun (WGS) entry which is preliminary data.</text>
</comment>
<organism evidence="1 2">
    <name type="scientific">Bosea massiliensis</name>
    <dbReference type="NCBI Taxonomy" id="151419"/>
    <lineage>
        <taxon>Bacteria</taxon>
        <taxon>Pseudomonadati</taxon>
        <taxon>Pseudomonadota</taxon>
        <taxon>Alphaproteobacteria</taxon>
        <taxon>Hyphomicrobiales</taxon>
        <taxon>Boseaceae</taxon>
        <taxon>Bosea</taxon>
    </lineage>
</organism>
<dbReference type="RefSeq" id="WP_377816567.1">
    <property type="nucleotide sequence ID" value="NZ_JBHSLU010000017.1"/>
</dbReference>
<reference evidence="2" key="1">
    <citation type="journal article" date="2019" name="Int. J. Syst. Evol. Microbiol.">
        <title>The Global Catalogue of Microorganisms (GCM) 10K type strain sequencing project: providing services to taxonomists for standard genome sequencing and annotation.</title>
        <authorList>
            <consortium name="The Broad Institute Genomics Platform"/>
            <consortium name="The Broad Institute Genome Sequencing Center for Infectious Disease"/>
            <person name="Wu L."/>
            <person name="Ma J."/>
        </authorList>
    </citation>
    <scope>NUCLEOTIDE SEQUENCE [LARGE SCALE GENOMIC DNA]</scope>
    <source>
        <strain evidence="2">CCUG 43117</strain>
    </source>
</reference>
<sequence length="89" mass="9630">MQAELINVRAQLMSALATIDSLLAGAPGAEETMKYRVSPGGPLSPAGIAEMYRRFEANEPDAVIARAMAVSVQGCQKRRAIWKKERARG</sequence>
<evidence type="ECO:0000313" key="2">
    <source>
        <dbReference type="Proteomes" id="UP001596060"/>
    </source>
</evidence>
<dbReference type="Proteomes" id="UP001596060">
    <property type="component" value="Unassembled WGS sequence"/>
</dbReference>
<evidence type="ECO:0000313" key="1">
    <source>
        <dbReference type="EMBL" id="MFC5505435.1"/>
    </source>
</evidence>
<accession>A0ABW0NYZ9</accession>
<name>A0ABW0NYZ9_9HYPH</name>
<keyword evidence="2" id="KW-1185">Reference proteome</keyword>
<gene>
    <name evidence="1" type="ORF">ACFPN9_09205</name>
</gene>
<dbReference type="EMBL" id="JBHSLU010000017">
    <property type="protein sequence ID" value="MFC5505435.1"/>
    <property type="molecule type" value="Genomic_DNA"/>
</dbReference>
<protein>
    <submittedName>
        <fullName evidence="1">Uncharacterized protein</fullName>
    </submittedName>
</protein>